<sequence>MITVVTSGPSFAVLDLGSAVPISRGSSRTIFRIGSTVLEEILNVYDDGALDDFLWDCAKCGVYLICEVTWRDCDHLQMEIYAWDSVELVIQHFSGWEATWND</sequence>
<protein>
    <submittedName>
        <fullName evidence="1">Uncharacterized protein</fullName>
    </submittedName>
</protein>
<gene>
    <name evidence="1" type="ORF">PGT21_001843</name>
</gene>
<comment type="caution">
    <text evidence="1">The sequence shown here is derived from an EMBL/GenBank/DDBJ whole genome shotgun (WGS) entry which is preliminary data.</text>
</comment>
<dbReference type="AlphaFoldDB" id="A0A5B0QSM1"/>
<name>A0A5B0QSM1_PUCGR</name>
<dbReference type="Proteomes" id="UP000324748">
    <property type="component" value="Unassembled WGS sequence"/>
</dbReference>
<keyword evidence="2" id="KW-1185">Reference proteome</keyword>
<accession>A0A5B0QSM1</accession>
<reference evidence="1 2" key="1">
    <citation type="submission" date="2019-05" db="EMBL/GenBank/DDBJ databases">
        <title>Emergence of the Ug99 lineage of the wheat stem rust pathogen through somatic hybridization.</title>
        <authorList>
            <person name="Li F."/>
            <person name="Upadhyaya N.M."/>
            <person name="Sperschneider J."/>
            <person name="Matny O."/>
            <person name="Nguyen-Phuc H."/>
            <person name="Mago R."/>
            <person name="Raley C."/>
            <person name="Miller M.E."/>
            <person name="Silverstein K.A.T."/>
            <person name="Henningsen E."/>
            <person name="Hirsch C.D."/>
            <person name="Visser B."/>
            <person name="Pretorius Z.A."/>
            <person name="Steffenson B.J."/>
            <person name="Schwessinger B."/>
            <person name="Dodds P.N."/>
            <person name="Figueroa M."/>
        </authorList>
    </citation>
    <scope>NUCLEOTIDE SEQUENCE [LARGE SCALE GENOMIC DNA]</scope>
    <source>
        <strain evidence="1">21-0</strain>
    </source>
</reference>
<organism evidence="1 2">
    <name type="scientific">Puccinia graminis f. sp. tritici</name>
    <dbReference type="NCBI Taxonomy" id="56615"/>
    <lineage>
        <taxon>Eukaryota</taxon>
        <taxon>Fungi</taxon>
        <taxon>Dikarya</taxon>
        <taxon>Basidiomycota</taxon>
        <taxon>Pucciniomycotina</taxon>
        <taxon>Pucciniomycetes</taxon>
        <taxon>Pucciniales</taxon>
        <taxon>Pucciniaceae</taxon>
        <taxon>Puccinia</taxon>
    </lineage>
</organism>
<evidence type="ECO:0000313" key="1">
    <source>
        <dbReference type="EMBL" id="KAA1116130.1"/>
    </source>
</evidence>
<dbReference type="EMBL" id="VSWC01000003">
    <property type="protein sequence ID" value="KAA1116130.1"/>
    <property type="molecule type" value="Genomic_DNA"/>
</dbReference>
<proteinExistence type="predicted"/>
<evidence type="ECO:0000313" key="2">
    <source>
        <dbReference type="Proteomes" id="UP000324748"/>
    </source>
</evidence>